<dbReference type="AlphaFoldDB" id="A0A2V5LF48"/>
<dbReference type="Proteomes" id="UP000247832">
    <property type="component" value="Unassembled WGS sequence"/>
</dbReference>
<evidence type="ECO:0000313" key="2">
    <source>
        <dbReference type="EMBL" id="PYI69314.1"/>
    </source>
</evidence>
<dbReference type="GO" id="GO:0016787">
    <property type="term" value="F:hydrolase activity"/>
    <property type="evidence" value="ECO:0007669"/>
    <property type="project" value="UniProtKB-KW"/>
</dbReference>
<evidence type="ECO:0000313" key="3">
    <source>
        <dbReference type="Proteomes" id="UP000247832"/>
    </source>
</evidence>
<dbReference type="InterPro" id="IPR001279">
    <property type="entry name" value="Metallo-B-lactamas"/>
</dbReference>
<name>A0A2V5LF48_9MICC</name>
<evidence type="ECO:0000259" key="1">
    <source>
        <dbReference type="SMART" id="SM00849"/>
    </source>
</evidence>
<proteinExistence type="predicted"/>
<gene>
    <name evidence="2" type="ORF">CVV68_02610</name>
</gene>
<dbReference type="OrthoDB" id="2971563at2"/>
<dbReference type="EMBL" id="QJVD01000002">
    <property type="protein sequence ID" value="PYI69314.1"/>
    <property type="molecule type" value="Genomic_DNA"/>
</dbReference>
<dbReference type="Gene3D" id="1.10.10.10">
    <property type="entry name" value="Winged helix-like DNA-binding domain superfamily/Winged helix DNA-binding domain"/>
    <property type="match status" value="1"/>
</dbReference>
<dbReference type="SMART" id="SM00849">
    <property type="entry name" value="Lactamase_B"/>
    <property type="match status" value="1"/>
</dbReference>
<dbReference type="InterPro" id="IPR050662">
    <property type="entry name" value="Sec-metab_biosynth-thioest"/>
</dbReference>
<dbReference type="Pfam" id="PF00753">
    <property type="entry name" value="Lactamase_B"/>
    <property type="match status" value="1"/>
</dbReference>
<dbReference type="InterPro" id="IPR036388">
    <property type="entry name" value="WH-like_DNA-bd_sf"/>
</dbReference>
<protein>
    <submittedName>
        <fullName evidence="2">Hydroxyacylglutathione hydrolase</fullName>
    </submittedName>
</protein>
<comment type="caution">
    <text evidence="2">The sequence shown here is derived from an EMBL/GenBank/DDBJ whole genome shotgun (WGS) entry which is preliminary data.</text>
</comment>
<organism evidence="2 3">
    <name type="scientific">Arthrobacter livingstonensis</name>
    <dbReference type="NCBI Taxonomy" id="670078"/>
    <lineage>
        <taxon>Bacteria</taxon>
        <taxon>Bacillati</taxon>
        <taxon>Actinomycetota</taxon>
        <taxon>Actinomycetes</taxon>
        <taxon>Micrococcales</taxon>
        <taxon>Micrococcaceae</taxon>
        <taxon>Arthrobacter</taxon>
    </lineage>
</organism>
<sequence length="342" mass="36851">MMTVTGHEQFAAWENKVMPPVEEVRPGVWSIPVPFPNNPMRYTIAYLLAGRGEAALVDPGWDSDGGWQALKAGMAAAGAAPSDITGVVVTHYHPDHLGMAARLRATGKTWMALGENEPLPSQWSQDMESFVAGDLAQFTAWGVPAGLLHEVTFRDGQWDQLRAIAGPEIRLPSGALLPVAGLTVRALATPGHTPGHICLVDERNQLILTGDHVLPRITPHISLEAHGQDNPVADYLHSLGMMAAADGMEVLPAHEYRFTGLAGRAAELKAHTLERSGEVRSVLAGGSARTVWDVARELTWSRGFGSLRSFTLRLALAETASHLVYLRSQGVPVDIEVPRGLK</sequence>
<reference evidence="2 3" key="1">
    <citation type="submission" date="2018-05" db="EMBL/GenBank/DDBJ databases">
        <title>Genetic diversity of glacier-inhabiting Cryobacterium bacteria in China and description of Cryobacterium mengkeensis sp. nov. and Arthrobacter glacialis sp. nov.</title>
        <authorList>
            <person name="Liu Q."/>
            <person name="Xin Y.-H."/>
        </authorList>
    </citation>
    <scope>NUCLEOTIDE SEQUENCE [LARGE SCALE GENOMIC DNA]</scope>
    <source>
        <strain evidence="2 3">LI2</strain>
    </source>
</reference>
<dbReference type="RefSeq" id="WP_110499456.1">
    <property type="nucleotide sequence ID" value="NZ_QJVD01000002.1"/>
</dbReference>
<keyword evidence="2" id="KW-0378">Hydrolase</keyword>
<dbReference type="InterPro" id="IPR036866">
    <property type="entry name" value="RibonucZ/Hydroxyglut_hydro"/>
</dbReference>
<feature type="domain" description="Metallo-beta-lactamase" evidence="1">
    <location>
        <begin position="42"/>
        <end position="254"/>
    </location>
</feature>
<dbReference type="PANTHER" id="PTHR23131">
    <property type="entry name" value="ENDORIBONUCLEASE LACTB2"/>
    <property type="match status" value="1"/>
</dbReference>
<dbReference type="SUPFAM" id="SSF56281">
    <property type="entry name" value="Metallo-hydrolase/oxidoreductase"/>
    <property type="match status" value="1"/>
</dbReference>
<dbReference type="PANTHER" id="PTHR23131:SF4">
    <property type="entry name" value="METALLO-BETA-LACTAMASE SUPERFAMILY POTEIN"/>
    <property type="match status" value="1"/>
</dbReference>
<dbReference type="Gene3D" id="3.60.15.10">
    <property type="entry name" value="Ribonuclease Z/Hydroxyacylglutathione hydrolase-like"/>
    <property type="match status" value="1"/>
</dbReference>
<keyword evidence="3" id="KW-1185">Reference proteome</keyword>
<accession>A0A2V5LF48</accession>